<dbReference type="InterPro" id="IPR050237">
    <property type="entry name" value="ATP-dep_AMP-bd_enzyme"/>
</dbReference>
<dbReference type="SUPFAM" id="SSF56801">
    <property type="entry name" value="Acetyl-CoA synthetase-like"/>
    <property type="match status" value="1"/>
</dbReference>
<gene>
    <name evidence="3" type="ORF">SAMN06296416_101606</name>
</gene>
<dbReference type="PANTHER" id="PTHR43767:SF10">
    <property type="entry name" value="SURFACTIN SYNTHASE SUBUNIT 1"/>
    <property type="match status" value="1"/>
</dbReference>
<dbReference type="InterPro" id="IPR045851">
    <property type="entry name" value="AMP-bd_C_sf"/>
</dbReference>
<dbReference type="Pfam" id="PF13193">
    <property type="entry name" value="AMP-binding_C"/>
    <property type="match status" value="1"/>
</dbReference>
<keyword evidence="4" id="KW-1185">Reference proteome</keyword>
<dbReference type="InterPro" id="IPR000873">
    <property type="entry name" value="AMP-dep_synth/lig_dom"/>
</dbReference>
<dbReference type="InterPro" id="IPR025110">
    <property type="entry name" value="AMP-bd_C"/>
</dbReference>
<dbReference type="AlphaFoldDB" id="A0A286CYC8"/>
<evidence type="ECO:0000313" key="4">
    <source>
        <dbReference type="Proteomes" id="UP000219374"/>
    </source>
</evidence>
<evidence type="ECO:0000313" key="3">
    <source>
        <dbReference type="EMBL" id="SOD51405.1"/>
    </source>
</evidence>
<dbReference type="RefSeq" id="WP_097120381.1">
    <property type="nucleotide sequence ID" value="NZ_OCND01000001.1"/>
</dbReference>
<feature type="domain" description="AMP-binding enzyme C-terminal" evidence="2">
    <location>
        <begin position="429"/>
        <end position="504"/>
    </location>
</feature>
<dbReference type="InterPro" id="IPR042099">
    <property type="entry name" value="ANL_N_sf"/>
</dbReference>
<dbReference type="PROSITE" id="PS00455">
    <property type="entry name" value="AMP_BINDING"/>
    <property type="match status" value="1"/>
</dbReference>
<dbReference type="OrthoDB" id="9803968at2"/>
<accession>A0A286CYC8</accession>
<reference evidence="3" key="1">
    <citation type="submission" date="2017-09" db="EMBL/GenBank/DDBJ databases">
        <authorList>
            <person name="Ehlers B."/>
            <person name="Leendertz F.H."/>
        </authorList>
    </citation>
    <scope>NUCLEOTIDE SEQUENCE [LARGE SCALE GENOMIC DNA]</scope>
    <source>
        <strain evidence="3">CGMCC 1.10978</strain>
    </source>
</reference>
<evidence type="ECO:0000259" key="1">
    <source>
        <dbReference type="Pfam" id="PF00501"/>
    </source>
</evidence>
<organism evidence="3 4">
    <name type="scientific">Pseudoxanthomonas wuyuanensis</name>
    <dbReference type="NCBI Taxonomy" id="1073196"/>
    <lineage>
        <taxon>Bacteria</taxon>
        <taxon>Pseudomonadati</taxon>
        <taxon>Pseudomonadota</taxon>
        <taxon>Gammaproteobacteria</taxon>
        <taxon>Lysobacterales</taxon>
        <taxon>Lysobacteraceae</taxon>
        <taxon>Pseudoxanthomonas</taxon>
    </lineage>
</organism>
<dbReference type="Gene3D" id="3.30.300.30">
    <property type="match status" value="1"/>
</dbReference>
<dbReference type="EMBL" id="OCND01000001">
    <property type="protein sequence ID" value="SOD51405.1"/>
    <property type="molecule type" value="Genomic_DNA"/>
</dbReference>
<dbReference type="Pfam" id="PF00501">
    <property type="entry name" value="AMP-binding"/>
    <property type="match status" value="1"/>
</dbReference>
<sequence>MLLHRLFDATVQRQPDRLALVCADARLSYAQLDRRSRQLARHLREQGIATGERVGLFLDNGPDMVVAILALLRLGAVCMAFNPQTKAGKLGAVLARTRASALLTQATLATVWRQAAAAAPELRLQLISGHGWQPASARELPWPDGTVDDGCEPPDIDADIDAHALAFISHTSGTTGLPKGVMLTHRNLASITGTIAQYLALRQDDVILSALPLSFNYGLTQLLTAFATGATLVLERSFAFPAKVLETLSRERATVFPAVPTMYAMLMGLQDLSRWDLSSLRLMTSASAPLPQPLLQQLRQRLPSVRLYVMYGQTECTRISYLPPEQLDRRPDSVGRGLPGQDCWLIDEHGQRLPHGSSGELVVQGDHVMAGYWDDRERSAEKLFRDPASGRIAMRTGDLFRSDADGWLYFIARKDDIIKTRGEKVSPHEVEQAILDIPGVRECAVSGVADALLGQAIQAHVVLEEGATLGERDIIRHCLARLESHMAPKHVAFLDALPRTDSGKVSKHLLA</sequence>
<dbReference type="Proteomes" id="UP000219374">
    <property type="component" value="Unassembled WGS sequence"/>
</dbReference>
<dbReference type="Gene3D" id="3.40.50.12780">
    <property type="entry name" value="N-terminal domain of ligase-like"/>
    <property type="match status" value="1"/>
</dbReference>
<feature type="domain" description="AMP-dependent synthetase/ligase" evidence="1">
    <location>
        <begin position="7"/>
        <end position="373"/>
    </location>
</feature>
<dbReference type="InterPro" id="IPR020845">
    <property type="entry name" value="AMP-binding_CS"/>
</dbReference>
<dbReference type="PANTHER" id="PTHR43767">
    <property type="entry name" value="LONG-CHAIN-FATTY-ACID--COA LIGASE"/>
    <property type="match status" value="1"/>
</dbReference>
<proteinExistence type="predicted"/>
<dbReference type="GO" id="GO:0016877">
    <property type="term" value="F:ligase activity, forming carbon-sulfur bonds"/>
    <property type="evidence" value="ECO:0007669"/>
    <property type="project" value="UniProtKB-ARBA"/>
</dbReference>
<protein>
    <submittedName>
        <fullName evidence="3">Amino acid adenylation domain-containing protein</fullName>
    </submittedName>
</protein>
<evidence type="ECO:0000259" key="2">
    <source>
        <dbReference type="Pfam" id="PF13193"/>
    </source>
</evidence>
<name>A0A286CYC8_9GAMM</name>